<comment type="caution">
    <text evidence="3">The sequence shown here is derived from an EMBL/GenBank/DDBJ whole genome shotgun (WGS) entry which is preliminary data.</text>
</comment>
<feature type="domain" description="Activator of Hsp90 ATPase homologue 1/2-like C-terminal" evidence="2">
    <location>
        <begin position="202"/>
        <end position="324"/>
    </location>
</feature>
<reference evidence="3 4" key="1">
    <citation type="submission" date="2012-12" db="EMBL/GenBank/DDBJ databases">
        <title>Genome assembly of Fulvivirga imtechensis AK7.</title>
        <authorList>
            <person name="Nupur N."/>
            <person name="Khatri I."/>
            <person name="Kumar R."/>
            <person name="Subramanian S."/>
            <person name="Pinnaka A."/>
        </authorList>
    </citation>
    <scope>NUCLEOTIDE SEQUENCE [LARGE SCALE GENOMIC DNA]</scope>
    <source>
        <strain evidence="3 4">AK7</strain>
    </source>
</reference>
<evidence type="ECO:0000259" key="2">
    <source>
        <dbReference type="Pfam" id="PF08327"/>
    </source>
</evidence>
<dbReference type="eggNOG" id="COG3832">
    <property type="taxonomic scope" value="Bacteria"/>
</dbReference>
<proteinExistence type="inferred from homology"/>
<evidence type="ECO:0000313" key="3">
    <source>
        <dbReference type="EMBL" id="ELR69012.1"/>
    </source>
</evidence>
<comment type="similarity">
    <text evidence="1">Belongs to the AHA1 family.</text>
</comment>
<dbReference type="CDD" id="cd08899">
    <property type="entry name" value="SRPBCC_CalC_Aha1-like_6"/>
    <property type="match status" value="1"/>
</dbReference>
<evidence type="ECO:0000313" key="4">
    <source>
        <dbReference type="Proteomes" id="UP000011135"/>
    </source>
</evidence>
<sequence>MNKVNQTQIRTKPKKLKDMEKHLGKVTKEADGFQVRFERIFSHNIHTVWDAITNPEKMKYWFTDIEMEAKPGGKLTIRFRDDAKTATYGEIVSMDPPNKLVFTWEGELAVWELFAESDNKCRLILTYSRLDEQYAVNAPAGFHILLDRLEGLLDGSTVFHPFGTEENDPENLKMQELYTKAVYKDYPELEKYKPIVIERTYNAPVQKVWRALTDKDQMKQWYFDLDDFKPEVGFEFEFYGQGLKGEQYLHLCKVTEVEENRKLTYSWSYKGYKGMSYVSFELSGEGDKTKLRLTHKGLYTFPDNPDFAKENFNSGWTELIGTLLRDFLESKTTVG</sequence>
<dbReference type="OrthoDB" id="2355173at2"/>
<dbReference type="STRING" id="1237149.C900_05570"/>
<organism evidence="3 4">
    <name type="scientific">Fulvivirga imtechensis AK7</name>
    <dbReference type="NCBI Taxonomy" id="1237149"/>
    <lineage>
        <taxon>Bacteria</taxon>
        <taxon>Pseudomonadati</taxon>
        <taxon>Bacteroidota</taxon>
        <taxon>Cytophagia</taxon>
        <taxon>Cytophagales</taxon>
        <taxon>Fulvivirgaceae</taxon>
        <taxon>Fulvivirga</taxon>
    </lineage>
</organism>
<keyword evidence="4" id="KW-1185">Reference proteome</keyword>
<dbReference type="EMBL" id="AMZN01000086">
    <property type="protein sequence ID" value="ELR69012.1"/>
    <property type="molecule type" value="Genomic_DNA"/>
</dbReference>
<accession>L8JNQ7</accession>
<dbReference type="InterPro" id="IPR023393">
    <property type="entry name" value="START-like_dom_sf"/>
</dbReference>
<dbReference type="CDD" id="cd07814">
    <property type="entry name" value="SRPBCC_CalC_Aha1-like"/>
    <property type="match status" value="1"/>
</dbReference>
<dbReference type="SUPFAM" id="SSF55961">
    <property type="entry name" value="Bet v1-like"/>
    <property type="match status" value="2"/>
</dbReference>
<dbReference type="InterPro" id="IPR013538">
    <property type="entry name" value="ASHA1/2-like_C"/>
</dbReference>
<dbReference type="Pfam" id="PF08327">
    <property type="entry name" value="AHSA1"/>
    <property type="match status" value="2"/>
</dbReference>
<gene>
    <name evidence="3" type="ORF">C900_05570</name>
</gene>
<protein>
    <recommendedName>
        <fullName evidence="2">Activator of Hsp90 ATPase homologue 1/2-like C-terminal domain-containing protein</fullName>
    </recommendedName>
</protein>
<dbReference type="Proteomes" id="UP000011135">
    <property type="component" value="Unassembled WGS sequence"/>
</dbReference>
<evidence type="ECO:0000256" key="1">
    <source>
        <dbReference type="ARBA" id="ARBA00006817"/>
    </source>
</evidence>
<feature type="domain" description="Activator of Hsp90 ATPase homologue 1/2-like C-terminal" evidence="2">
    <location>
        <begin position="45"/>
        <end position="153"/>
    </location>
</feature>
<dbReference type="Gene3D" id="3.30.530.20">
    <property type="match status" value="2"/>
</dbReference>
<dbReference type="PATRIC" id="fig|1237149.3.peg.4950"/>
<name>L8JNQ7_9BACT</name>
<dbReference type="AlphaFoldDB" id="L8JNQ7"/>